<comment type="pathway">
    <text evidence="2">Cell wall biogenesis; peptidoglycan recycling.</text>
</comment>
<comment type="caution">
    <text evidence="3">The sequence shown here is derived from an EMBL/GenBank/DDBJ whole genome shotgun (WGS) entry which is preliminary data.</text>
</comment>
<dbReference type="GO" id="GO:0005524">
    <property type="term" value="F:ATP binding"/>
    <property type="evidence" value="ECO:0007669"/>
    <property type="project" value="UniProtKB-UniRule"/>
</dbReference>
<keyword evidence="2 3" id="KW-0418">Kinase</keyword>
<accession>A0A6I3KID5</accession>
<evidence type="ECO:0000256" key="1">
    <source>
        <dbReference type="ARBA" id="ARBA00023277"/>
    </source>
</evidence>
<dbReference type="GO" id="GO:0009254">
    <property type="term" value="P:peptidoglycan turnover"/>
    <property type="evidence" value="ECO:0007669"/>
    <property type="project" value="UniProtKB-UniRule"/>
</dbReference>
<comment type="function">
    <text evidence="2">Catalyzes the specific phosphorylation of 1,6-anhydro-N-acetylmuramic acid (anhMurNAc) with the simultaneous cleavage of the 1,6-anhydro ring, generating MurNAc-6-P. Is required for the utilization of anhMurNAc either imported from the medium or derived from its own cell wall murein, and thus plays a role in cell wall recycling.</text>
</comment>
<dbReference type="EMBL" id="WMBQ01000001">
    <property type="protein sequence ID" value="MTD93816.1"/>
    <property type="molecule type" value="Genomic_DNA"/>
</dbReference>
<keyword evidence="4" id="KW-1185">Reference proteome</keyword>
<dbReference type="HAMAP" id="MF_01270">
    <property type="entry name" value="AnhMurNAc_kinase"/>
    <property type="match status" value="1"/>
</dbReference>
<dbReference type="AlphaFoldDB" id="A0A6I3KID5"/>
<protein>
    <recommendedName>
        <fullName evidence="2">Anhydro-N-acetylmuramic acid kinase</fullName>
        <ecNumber evidence="2">2.7.1.170</ecNumber>
    </recommendedName>
    <alternativeName>
        <fullName evidence="2">AnhMurNAc kinase</fullName>
    </alternativeName>
</protein>
<dbReference type="InterPro" id="IPR043129">
    <property type="entry name" value="ATPase_NBD"/>
</dbReference>
<dbReference type="PANTHER" id="PTHR30605:SF0">
    <property type="entry name" value="ANHYDRO-N-ACETYLMURAMIC ACID KINASE"/>
    <property type="match status" value="1"/>
</dbReference>
<gene>
    <name evidence="2" type="primary">anmK</name>
    <name evidence="3" type="ORF">GIW81_05650</name>
</gene>
<dbReference type="UniPathway" id="UPA00343"/>
<dbReference type="GO" id="GO:0016301">
    <property type="term" value="F:kinase activity"/>
    <property type="evidence" value="ECO:0007669"/>
    <property type="project" value="UniProtKB-KW"/>
</dbReference>
<reference evidence="3 4" key="1">
    <citation type="submission" date="2019-11" db="EMBL/GenBank/DDBJ databases">
        <title>Identification of a novel strain.</title>
        <authorList>
            <person name="Xu Q."/>
            <person name="Wang G."/>
        </authorList>
    </citation>
    <scope>NUCLEOTIDE SEQUENCE [LARGE SCALE GENOMIC DNA]</scope>
    <source>
        <strain evidence="4">xq</strain>
    </source>
</reference>
<proteinExistence type="inferred from homology"/>
<organism evidence="3 4">
    <name type="scientific">Hyphomicrobium album</name>
    <dbReference type="NCBI Taxonomy" id="2665159"/>
    <lineage>
        <taxon>Bacteria</taxon>
        <taxon>Pseudomonadati</taxon>
        <taxon>Pseudomonadota</taxon>
        <taxon>Alphaproteobacteria</taxon>
        <taxon>Hyphomicrobiales</taxon>
        <taxon>Hyphomicrobiaceae</taxon>
        <taxon>Hyphomicrobium</taxon>
    </lineage>
</organism>
<keyword evidence="2" id="KW-0067">ATP-binding</keyword>
<keyword evidence="2" id="KW-0547">Nucleotide-binding</keyword>
<dbReference type="Gene3D" id="3.30.420.40">
    <property type="match status" value="2"/>
</dbReference>
<evidence type="ECO:0000313" key="3">
    <source>
        <dbReference type="EMBL" id="MTD93816.1"/>
    </source>
</evidence>
<dbReference type="UniPathway" id="UPA00544"/>
<dbReference type="GO" id="GO:0097175">
    <property type="term" value="P:1,6-anhydro-N-acetyl-beta-muramic acid catabolic process"/>
    <property type="evidence" value="ECO:0007669"/>
    <property type="project" value="UniProtKB-UniRule"/>
</dbReference>
<dbReference type="GO" id="GO:0006040">
    <property type="term" value="P:amino sugar metabolic process"/>
    <property type="evidence" value="ECO:0007669"/>
    <property type="project" value="InterPro"/>
</dbReference>
<sequence length="374" mass="39213">MHGKVIMGKLRRALGLMSGTSMDGIDVALLDTDGDRELRQGPAASYAYPPEIKVKLRSALAEAKGLAAREQRPGSLGDVERALTELNADAVDRFLRANGVDKGNIDIIGYHGQTVLHDAPRRLTVQLGDGRLLADRTGVDVVFDLRAADVAAGGQGAPLVPVYHRALATQVPELPAAFLNVGGVANVTWIGRDGRMLAFDTGPGNALIDDWVLAHTGATHDAGGALAAKGTCNEDALQQLLTNNYFGVPPPKSLDRNDFSSAPIEGLSLEDGAATLTAFTAAAIGKAREHMPEEPRLWVVCGGGRKNKTLMGLIASHVQNAVVPAEALGLDGDFIEAQAWAYLAVRSALQLPITFPETTGAPAPMTGGVLLGSR</sequence>
<evidence type="ECO:0000313" key="4">
    <source>
        <dbReference type="Proteomes" id="UP000440694"/>
    </source>
</evidence>
<dbReference type="Proteomes" id="UP000440694">
    <property type="component" value="Unassembled WGS sequence"/>
</dbReference>
<dbReference type="SUPFAM" id="SSF53067">
    <property type="entry name" value="Actin-like ATPase domain"/>
    <property type="match status" value="1"/>
</dbReference>
<dbReference type="InterPro" id="IPR005338">
    <property type="entry name" value="Anhydro_N_Ac-Mur_kinase"/>
</dbReference>
<comment type="pathway">
    <text evidence="2">Amino-sugar metabolism; 1,6-anhydro-N-acetylmuramate degradation.</text>
</comment>
<dbReference type="EC" id="2.7.1.170" evidence="2"/>
<dbReference type="Pfam" id="PF03702">
    <property type="entry name" value="AnmK"/>
    <property type="match status" value="1"/>
</dbReference>
<evidence type="ECO:0000256" key="2">
    <source>
        <dbReference type="HAMAP-Rule" id="MF_01270"/>
    </source>
</evidence>
<comment type="similarity">
    <text evidence="2">Belongs to the anhydro-N-acetylmuramic acid kinase family.</text>
</comment>
<name>A0A6I3KID5_9HYPH</name>
<dbReference type="RefSeq" id="WP_154738319.1">
    <property type="nucleotide sequence ID" value="NZ_WMBQ01000001.1"/>
</dbReference>
<dbReference type="PANTHER" id="PTHR30605">
    <property type="entry name" value="ANHYDRO-N-ACETYLMURAMIC ACID KINASE"/>
    <property type="match status" value="1"/>
</dbReference>
<keyword evidence="2 3" id="KW-0808">Transferase</keyword>
<feature type="binding site" evidence="2">
    <location>
        <begin position="19"/>
        <end position="26"/>
    </location>
    <ligand>
        <name>ATP</name>
        <dbReference type="ChEBI" id="CHEBI:30616"/>
    </ligand>
</feature>
<keyword evidence="1 2" id="KW-0119">Carbohydrate metabolism</keyword>
<comment type="catalytic activity">
    <reaction evidence="2">
        <text>1,6-anhydro-N-acetyl-beta-muramate + ATP + H2O = N-acetyl-D-muramate 6-phosphate + ADP + H(+)</text>
        <dbReference type="Rhea" id="RHEA:24952"/>
        <dbReference type="ChEBI" id="CHEBI:15377"/>
        <dbReference type="ChEBI" id="CHEBI:15378"/>
        <dbReference type="ChEBI" id="CHEBI:30616"/>
        <dbReference type="ChEBI" id="CHEBI:58690"/>
        <dbReference type="ChEBI" id="CHEBI:58722"/>
        <dbReference type="ChEBI" id="CHEBI:456216"/>
        <dbReference type="EC" id="2.7.1.170"/>
    </reaction>
</comment>
<dbReference type="GO" id="GO:0016773">
    <property type="term" value="F:phosphotransferase activity, alcohol group as acceptor"/>
    <property type="evidence" value="ECO:0007669"/>
    <property type="project" value="UniProtKB-UniRule"/>
</dbReference>
<dbReference type="NCBIfam" id="NF007141">
    <property type="entry name" value="PRK09585.1-5"/>
    <property type="match status" value="1"/>
</dbReference>